<reference evidence="1 2" key="1">
    <citation type="journal article" date="2018" name="Sci. Rep.">
        <title>Comparative genomics provides insights into the lifestyle and reveals functional heterogeneity of dark septate endophytic fungi.</title>
        <authorList>
            <person name="Knapp D.G."/>
            <person name="Nemeth J.B."/>
            <person name="Barry K."/>
            <person name="Hainaut M."/>
            <person name="Henrissat B."/>
            <person name="Johnson J."/>
            <person name="Kuo A."/>
            <person name="Lim J.H.P."/>
            <person name="Lipzen A."/>
            <person name="Nolan M."/>
            <person name="Ohm R.A."/>
            <person name="Tamas L."/>
            <person name="Grigoriev I.V."/>
            <person name="Spatafora J.W."/>
            <person name="Nagy L.G."/>
            <person name="Kovacs G.M."/>
        </authorList>
    </citation>
    <scope>NUCLEOTIDE SEQUENCE [LARGE SCALE GENOMIC DNA]</scope>
    <source>
        <strain evidence="1 2">DSE2036</strain>
    </source>
</reference>
<name>A0A2V1E9W4_9PLEO</name>
<gene>
    <name evidence="1" type="ORF">DM02DRAFT_714639</name>
</gene>
<protein>
    <recommendedName>
        <fullName evidence="3">HAUS augmin-like complex subunit 4</fullName>
    </recommendedName>
</protein>
<proteinExistence type="predicted"/>
<dbReference type="OrthoDB" id="66964at2759"/>
<dbReference type="STRING" id="97972.A0A2V1E9W4"/>
<sequence length="307" mass="34092">MIPPSDPNVLKRNPNFEVLYKDLCARKLNPDGSTRDAKKQRLHDGIRTSLNSSRIRLLETQTLISTLTTLSQKSATLPPELHSVIELITAQLKDQIPPKDQEIIAADKETFLSNIDIISENMSVQLSVVAGLLCTIADPTKTPPLDELKFQAEKLQEAAVSQLPQELAEAKTQLSNLAVDMLTAHRQLLKSLILILEQTQYGALARHTKARSEALNARATVLGLEARIHTYTHPPPAPFLAALKNFKAQQGSSESRLKDREGLARRALELYAKAGEKGMKDLAVRKEWIKGEMERMEGEIAGLQKEK</sequence>
<evidence type="ECO:0008006" key="3">
    <source>
        <dbReference type="Google" id="ProtNLM"/>
    </source>
</evidence>
<evidence type="ECO:0000313" key="2">
    <source>
        <dbReference type="Proteomes" id="UP000244855"/>
    </source>
</evidence>
<dbReference type="EMBL" id="KZ805305">
    <property type="protein sequence ID" value="PVI07146.1"/>
    <property type="molecule type" value="Genomic_DNA"/>
</dbReference>
<keyword evidence="2" id="KW-1185">Reference proteome</keyword>
<accession>A0A2V1E9W4</accession>
<dbReference type="AlphaFoldDB" id="A0A2V1E9W4"/>
<dbReference type="Proteomes" id="UP000244855">
    <property type="component" value="Unassembled WGS sequence"/>
</dbReference>
<organism evidence="1 2">
    <name type="scientific">Periconia macrospinosa</name>
    <dbReference type="NCBI Taxonomy" id="97972"/>
    <lineage>
        <taxon>Eukaryota</taxon>
        <taxon>Fungi</taxon>
        <taxon>Dikarya</taxon>
        <taxon>Ascomycota</taxon>
        <taxon>Pezizomycotina</taxon>
        <taxon>Dothideomycetes</taxon>
        <taxon>Pleosporomycetidae</taxon>
        <taxon>Pleosporales</taxon>
        <taxon>Massarineae</taxon>
        <taxon>Periconiaceae</taxon>
        <taxon>Periconia</taxon>
    </lineage>
</organism>
<evidence type="ECO:0000313" key="1">
    <source>
        <dbReference type="EMBL" id="PVI07146.1"/>
    </source>
</evidence>